<dbReference type="InterPro" id="IPR029058">
    <property type="entry name" value="AB_hydrolase_fold"/>
</dbReference>
<dbReference type="STRING" id="74557.A0A1W0AA35"/>
<keyword evidence="3" id="KW-1185">Reference proteome</keyword>
<protein>
    <submittedName>
        <fullName evidence="2">Alpha/beta-hydrolase</fullName>
    </submittedName>
</protein>
<accession>A0A1W0AA35</accession>
<dbReference type="Pfam" id="PF12146">
    <property type="entry name" value="Hydrolase_4"/>
    <property type="match status" value="1"/>
</dbReference>
<dbReference type="Proteomes" id="UP000243217">
    <property type="component" value="Unassembled WGS sequence"/>
</dbReference>
<dbReference type="InterPro" id="IPR051044">
    <property type="entry name" value="MAG_DAG_Lipase"/>
</dbReference>
<dbReference type="PANTHER" id="PTHR11614">
    <property type="entry name" value="PHOSPHOLIPASE-RELATED"/>
    <property type="match status" value="1"/>
</dbReference>
<evidence type="ECO:0000313" key="2">
    <source>
        <dbReference type="EMBL" id="OQS07143.1"/>
    </source>
</evidence>
<dbReference type="EMBL" id="JNBS01000272">
    <property type="protein sequence ID" value="OQS07143.1"/>
    <property type="molecule type" value="Genomic_DNA"/>
</dbReference>
<name>A0A1W0AA35_9STRA</name>
<dbReference type="FunFam" id="3.40.50.1820:FF:000117">
    <property type="entry name" value="Monoglyceride lipase, putative"/>
    <property type="match status" value="1"/>
</dbReference>
<sequence>MSTTVTEASFTNTRGLKIYTREYIPSTEFKTVFLFLHGVGEHCSRFEDFFQNLANSSIAVFAMDHQGHGKSEGERWDIDCFEHFLDDVSQFTGIIRNRFADRQLKYTIGGISFGGLLAANIASMTEFTWDGVLLLAPAIGVELNSVLKVQQSMAPLINKLVPKWKLVPAVIHDNLSRNKEFLKDYDEDALNSHGNLRVRLAYEISRGMEILKEREQNMTAPLLILHGDKDLVTSPRISKEFYDRVPSSQKSYRSLPGQFHCIVNEPEREENIAIMNDWLNAL</sequence>
<dbReference type="OrthoDB" id="2498029at2759"/>
<organism evidence="2 3">
    <name type="scientific">Thraustotheca clavata</name>
    <dbReference type="NCBI Taxonomy" id="74557"/>
    <lineage>
        <taxon>Eukaryota</taxon>
        <taxon>Sar</taxon>
        <taxon>Stramenopiles</taxon>
        <taxon>Oomycota</taxon>
        <taxon>Saprolegniomycetes</taxon>
        <taxon>Saprolegniales</taxon>
        <taxon>Achlyaceae</taxon>
        <taxon>Thraustotheca</taxon>
    </lineage>
</organism>
<dbReference type="InterPro" id="IPR022742">
    <property type="entry name" value="Hydrolase_4"/>
</dbReference>
<feature type="domain" description="Serine aminopeptidase S33" evidence="1">
    <location>
        <begin position="30"/>
        <end position="267"/>
    </location>
</feature>
<gene>
    <name evidence="2" type="ORF">THRCLA_00841</name>
</gene>
<evidence type="ECO:0000259" key="1">
    <source>
        <dbReference type="Pfam" id="PF12146"/>
    </source>
</evidence>
<comment type="caution">
    <text evidence="2">The sequence shown here is derived from an EMBL/GenBank/DDBJ whole genome shotgun (WGS) entry which is preliminary data.</text>
</comment>
<proteinExistence type="predicted"/>
<dbReference type="Gene3D" id="3.40.50.1820">
    <property type="entry name" value="alpha/beta hydrolase"/>
    <property type="match status" value="1"/>
</dbReference>
<keyword evidence="2" id="KW-0378">Hydrolase</keyword>
<evidence type="ECO:0000313" key="3">
    <source>
        <dbReference type="Proteomes" id="UP000243217"/>
    </source>
</evidence>
<dbReference type="GO" id="GO:0016787">
    <property type="term" value="F:hydrolase activity"/>
    <property type="evidence" value="ECO:0007669"/>
    <property type="project" value="UniProtKB-KW"/>
</dbReference>
<dbReference type="AlphaFoldDB" id="A0A1W0AA35"/>
<reference evidence="2 3" key="1">
    <citation type="journal article" date="2014" name="Genome Biol. Evol.">
        <title>The secreted proteins of Achlya hypogyna and Thraustotheca clavata identify the ancestral oomycete secretome and reveal gene acquisitions by horizontal gene transfer.</title>
        <authorList>
            <person name="Misner I."/>
            <person name="Blouin N."/>
            <person name="Leonard G."/>
            <person name="Richards T.A."/>
            <person name="Lane C.E."/>
        </authorList>
    </citation>
    <scope>NUCLEOTIDE SEQUENCE [LARGE SCALE GENOMIC DNA]</scope>
    <source>
        <strain evidence="2 3">ATCC 34112</strain>
    </source>
</reference>
<dbReference type="SUPFAM" id="SSF53474">
    <property type="entry name" value="alpha/beta-Hydrolases"/>
    <property type="match status" value="1"/>
</dbReference>